<sequence>MSDSLSFIYSRNELGKQLGLLWKVGAITIPRDQSRFQEIAERSRVSEVSQFIINESVEHIEPTIEKKGRRVG</sequence>
<dbReference type="EMBL" id="NBIV01000054">
    <property type="protein sequence ID" value="PXF45710.1"/>
    <property type="molecule type" value="Genomic_DNA"/>
</dbReference>
<proteinExistence type="predicted"/>
<evidence type="ECO:0000313" key="2">
    <source>
        <dbReference type="Proteomes" id="UP000247409"/>
    </source>
</evidence>
<comment type="caution">
    <text evidence="1">The sequence shown here is derived from an EMBL/GenBank/DDBJ whole genome shotgun (WGS) entry which is preliminary data.</text>
</comment>
<evidence type="ECO:0000313" key="1">
    <source>
        <dbReference type="EMBL" id="PXF45710.1"/>
    </source>
</evidence>
<keyword evidence="2" id="KW-1185">Reference proteome</keyword>
<dbReference type="AlphaFoldDB" id="A0A2V3IX45"/>
<accession>A0A2V3IX45</accession>
<reference evidence="1 2" key="1">
    <citation type="journal article" date="2018" name="Mol. Biol. Evol.">
        <title>Analysis of the draft genome of the red seaweed Gracilariopsis chorda provides insights into genome size evolution in Rhodophyta.</title>
        <authorList>
            <person name="Lee J."/>
            <person name="Yang E.C."/>
            <person name="Graf L."/>
            <person name="Yang J.H."/>
            <person name="Qiu H."/>
            <person name="Zel Zion U."/>
            <person name="Chan C.X."/>
            <person name="Stephens T.G."/>
            <person name="Weber A.P.M."/>
            <person name="Boo G.H."/>
            <person name="Boo S.M."/>
            <person name="Kim K.M."/>
            <person name="Shin Y."/>
            <person name="Jung M."/>
            <person name="Lee S.J."/>
            <person name="Yim H.S."/>
            <person name="Lee J.H."/>
            <person name="Bhattacharya D."/>
            <person name="Yoon H.S."/>
        </authorList>
    </citation>
    <scope>NUCLEOTIDE SEQUENCE [LARGE SCALE GENOMIC DNA]</scope>
    <source>
        <strain evidence="1 2">SKKU-2015</strain>
        <tissue evidence="1">Whole body</tissue>
    </source>
</reference>
<organism evidence="1 2">
    <name type="scientific">Gracilariopsis chorda</name>
    <dbReference type="NCBI Taxonomy" id="448386"/>
    <lineage>
        <taxon>Eukaryota</taxon>
        <taxon>Rhodophyta</taxon>
        <taxon>Florideophyceae</taxon>
        <taxon>Rhodymeniophycidae</taxon>
        <taxon>Gracilariales</taxon>
        <taxon>Gracilariaceae</taxon>
        <taxon>Gracilariopsis</taxon>
    </lineage>
</organism>
<protein>
    <submittedName>
        <fullName evidence="1">Uncharacterized protein</fullName>
    </submittedName>
</protein>
<dbReference type="Proteomes" id="UP000247409">
    <property type="component" value="Unassembled WGS sequence"/>
</dbReference>
<name>A0A2V3IX45_9FLOR</name>
<gene>
    <name evidence="1" type="ORF">BWQ96_04478</name>
</gene>